<feature type="chain" id="PRO_5047541262" evidence="2">
    <location>
        <begin position="27"/>
        <end position="796"/>
    </location>
</feature>
<accession>A0ABW3S5G7</accession>
<keyword evidence="2" id="KW-0732">Signal</keyword>
<evidence type="ECO:0000256" key="1">
    <source>
        <dbReference type="SAM" id="MobiDB-lite"/>
    </source>
</evidence>
<dbReference type="EMBL" id="JBHTLM010000040">
    <property type="protein sequence ID" value="MFD1179715.1"/>
    <property type="molecule type" value="Genomic_DNA"/>
</dbReference>
<sequence length="796" mass="88590">MQLKKSIMTLTLFAILSLLTTSIVSAANTPMLNKYVEWNYGDSSKYFSGFIPALNKRVPKNPWELYRWTGVFNFKDDSSSSVIRNYDVFNVKDTPDEPSFKKENGFGLVYKSPEALGDLFDAVWAGQTLGAKQRAYFRENFVANADDPIFKNGHDYYYLIQQRFEFLRTAGIISRMGGKFDQTQKVGEDDYQAIYEVSKWPTLKVTKGDALSINFTSSGYSERNIRLIAAPKGAFPNLNKVVSLTNGKLIKTTDETYKGSVKVNSKDISKVLGPNVDIIIDDGYGRTAIESVKLPDDQQIDYVPTKLSLTESGQLWVKFRYDGEDLVTSDYLDKRGMPMDAAVKVGGATKAEFSLPSMDDKLPNTLKKGQEMNYMLGKVEISNTPGKYYIKVDAAVNDPNHPDRGLEAPSEAYKNNMIHGEWVIERKGAENDLIAQSITATPSSIQQGGQSAITAKVKNVGATDLSNVLIRFQDNGKTIYEARKAMKANNPVSVGPFSWTGSTVGVHNLSVTVDPEQEFPDSNRSNNVATTGCSVIGLNGDSPGECNKAKVDGSWTVSYPLITGYPTKTRTVTWTDSKGKSHSSTESYTDYSDPIWETRNVKYTEQLNIEPDVSTKQGIKTDLDHPKDSDRHSRGSWEIIPYAKKNGKDPDNITRAGYGFELSVRTKYSTDWEEKVPVGLEGTAKPIGGKYYGPDQVYVLIYDSNKKFAKKIELERTKGDRNNATWELPEVTTKSLSGKTYKDRKFFTDVDAPDGYYTIKILSSSAGMTGLTVCATKKVEIYGSMYDDTQNLRVVK</sequence>
<feature type="region of interest" description="Disordered" evidence="1">
    <location>
        <begin position="613"/>
        <end position="637"/>
    </location>
</feature>
<dbReference type="Proteomes" id="UP001597262">
    <property type="component" value="Unassembled WGS sequence"/>
</dbReference>
<reference evidence="5" key="1">
    <citation type="journal article" date="2019" name="Int. J. Syst. Evol. Microbiol.">
        <title>The Global Catalogue of Microorganisms (GCM) 10K type strain sequencing project: providing services to taxonomists for standard genome sequencing and annotation.</title>
        <authorList>
            <consortium name="The Broad Institute Genomics Platform"/>
            <consortium name="The Broad Institute Genome Sequencing Center for Infectious Disease"/>
            <person name="Wu L."/>
            <person name="Ma J."/>
        </authorList>
    </citation>
    <scope>NUCLEOTIDE SEQUENCE [LARGE SCALE GENOMIC DNA]</scope>
    <source>
        <strain evidence="5">CCUG 59189</strain>
    </source>
</reference>
<dbReference type="InterPro" id="IPR013783">
    <property type="entry name" value="Ig-like_fold"/>
</dbReference>
<dbReference type="Pfam" id="PF07705">
    <property type="entry name" value="CARDB"/>
    <property type="match status" value="1"/>
</dbReference>
<dbReference type="RefSeq" id="WP_379322137.1">
    <property type="nucleotide sequence ID" value="NZ_JBHTLM010000040.1"/>
</dbReference>
<feature type="signal peptide" evidence="2">
    <location>
        <begin position="1"/>
        <end position="26"/>
    </location>
</feature>
<comment type="caution">
    <text evidence="4">The sequence shown here is derived from an EMBL/GenBank/DDBJ whole genome shotgun (WGS) entry which is preliminary data.</text>
</comment>
<evidence type="ECO:0000259" key="3">
    <source>
        <dbReference type="Pfam" id="PF07705"/>
    </source>
</evidence>
<evidence type="ECO:0000313" key="5">
    <source>
        <dbReference type="Proteomes" id="UP001597262"/>
    </source>
</evidence>
<name>A0ABW3S5G7_9BACL</name>
<proteinExistence type="predicted"/>
<evidence type="ECO:0000256" key="2">
    <source>
        <dbReference type="SAM" id="SignalP"/>
    </source>
</evidence>
<dbReference type="InterPro" id="IPR011635">
    <property type="entry name" value="CARDB"/>
</dbReference>
<protein>
    <submittedName>
        <fullName evidence="4">CARDB domain-containing protein</fullName>
    </submittedName>
</protein>
<dbReference type="Gene3D" id="2.60.40.10">
    <property type="entry name" value="Immunoglobulins"/>
    <property type="match status" value="1"/>
</dbReference>
<feature type="compositionally biased region" description="Basic and acidic residues" evidence="1">
    <location>
        <begin position="619"/>
        <end position="635"/>
    </location>
</feature>
<evidence type="ECO:0000313" key="4">
    <source>
        <dbReference type="EMBL" id="MFD1179715.1"/>
    </source>
</evidence>
<keyword evidence="5" id="KW-1185">Reference proteome</keyword>
<organism evidence="4 5">
    <name type="scientific">Paenibacillus puldeungensis</name>
    <dbReference type="NCBI Taxonomy" id="696536"/>
    <lineage>
        <taxon>Bacteria</taxon>
        <taxon>Bacillati</taxon>
        <taxon>Bacillota</taxon>
        <taxon>Bacilli</taxon>
        <taxon>Bacillales</taxon>
        <taxon>Paenibacillaceae</taxon>
        <taxon>Paenibacillus</taxon>
    </lineage>
</organism>
<gene>
    <name evidence="4" type="ORF">ACFQ3W_25910</name>
</gene>
<feature type="domain" description="CARDB" evidence="3">
    <location>
        <begin position="431"/>
        <end position="530"/>
    </location>
</feature>